<keyword evidence="6" id="KW-0732">Signal</keyword>
<dbReference type="GO" id="GO:0004888">
    <property type="term" value="F:transmembrane signaling receptor activity"/>
    <property type="evidence" value="ECO:0007669"/>
    <property type="project" value="TreeGrafter"/>
</dbReference>
<feature type="compositionally biased region" description="Polar residues" evidence="4">
    <location>
        <begin position="446"/>
        <end position="484"/>
    </location>
</feature>
<dbReference type="InterPro" id="IPR036179">
    <property type="entry name" value="Ig-like_dom_sf"/>
</dbReference>
<dbReference type="InterPro" id="IPR050671">
    <property type="entry name" value="CD300_family_receptors"/>
</dbReference>
<evidence type="ECO:0000256" key="3">
    <source>
        <dbReference type="ARBA" id="ARBA00023136"/>
    </source>
</evidence>
<evidence type="ECO:0000259" key="7">
    <source>
        <dbReference type="PROSITE" id="PS50835"/>
    </source>
</evidence>
<organism evidence="8 9">
    <name type="scientific">Hemibagrus wyckioides</name>
    <dbReference type="NCBI Taxonomy" id="337641"/>
    <lineage>
        <taxon>Eukaryota</taxon>
        <taxon>Metazoa</taxon>
        <taxon>Chordata</taxon>
        <taxon>Craniata</taxon>
        <taxon>Vertebrata</taxon>
        <taxon>Euteleostomi</taxon>
        <taxon>Actinopterygii</taxon>
        <taxon>Neopterygii</taxon>
        <taxon>Teleostei</taxon>
        <taxon>Ostariophysi</taxon>
        <taxon>Siluriformes</taxon>
        <taxon>Bagridae</taxon>
        <taxon>Hemibagrus</taxon>
    </lineage>
</organism>
<dbReference type="Gene3D" id="2.60.40.10">
    <property type="entry name" value="Immunoglobulins"/>
    <property type="match status" value="3"/>
</dbReference>
<sequence length="548" mass="60827">MKILLIFTLCLISDGGSSKKVTGYSGGGVLIKCKYDTEYRQNKKYFCKDSWQGCFVQIMTTVKNKWANSGRFSLYDDTKSAEFWVMIRELTVQDTGTYKYLVDIPSWPDIHCGSVDLKVQEGSLVSREVTAYAGGGINIKCRYEDEYKDKPKYFCKIRTSQWCFNQVHTKWNSEWSHDGRFSIHDNRSAGYFSVFIRELITEDTGSYRCGVVVSHKLEIYTVVKLNVREGLSYETSISETVHVGGDLSVSCKYPESLRNNPKFLCKKLPTSACSYNISVKESRADVNMGKFSLYDDQAKHILNMTMKNVTEQDSGEYWCGAEAVWPSDEYNIYFMQINLKITDTPSKPTQSSAVSSSLSSSSPSSSSSTSSHTPNYEGLSPVSIVVTILANILIGLLIGNTCLFVVLRIKRKRQGSSASNDRHSAPGSGNSHVDFKDTRGLVASEAGTSTGHSAVQSPSDPNESVYANTMLPTSTRESASTASMAQLPRNLPDSSISTVEKPEESLIYTTVRFHTNATGSDHAAPKMKFKKEEESCEYATVSHGNSYS</sequence>
<dbReference type="AlphaFoldDB" id="A0A9D3NRX6"/>
<feature type="compositionally biased region" description="Low complexity" evidence="4">
    <location>
        <begin position="351"/>
        <end position="371"/>
    </location>
</feature>
<evidence type="ECO:0000256" key="2">
    <source>
        <dbReference type="ARBA" id="ARBA00022692"/>
    </source>
</evidence>
<evidence type="ECO:0000313" key="8">
    <source>
        <dbReference type="EMBL" id="KAG7326203.1"/>
    </source>
</evidence>
<feature type="signal peptide" evidence="6">
    <location>
        <begin position="1"/>
        <end position="18"/>
    </location>
</feature>
<evidence type="ECO:0000256" key="1">
    <source>
        <dbReference type="ARBA" id="ARBA00004370"/>
    </source>
</evidence>
<evidence type="ECO:0000256" key="4">
    <source>
        <dbReference type="SAM" id="MobiDB-lite"/>
    </source>
</evidence>
<feature type="domain" description="Ig-like" evidence="7">
    <location>
        <begin position="108"/>
        <end position="220"/>
    </location>
</feature>
<dbReference type="PANTHER" id="PTHR11860:SF87">
    <property type="entry name" value="CMRF35-LIKE MOLECULE 8"/>
    <property type="match status" value="1"/>
</dbReference>
<evidence type="ECO:0000313" key="9">
    <source>
        <dbReference type="Proteomes" id="UP000824219"/>
    </source>
</evidence>
<dbReference type="GO" id="GO:0005886">
    <property type="term" value="C:plasma membrane"/>
    <property type="evidence" value="ECO:0007669"/>
    <property type="project" value="TreeGrafter"/>
</dbReference>
<accession>A0A9D3NRX6</accession>
<dbReference type="Proteomes" id="UP000824219">
    <property type="component" value="Linkage Group LG11"/>
</dbReference>
<keyword evidence="5" id="KW-1133">Transmembrane helix</keyword>
<evidence type="ECO:0000256" key="6">
    <source>
        <dbReference type="SAM" id="SignalP"/>
    </source>
</evidence>
<comment type="subcellular location">
    <subcellularLocation>
        <location evidence="1">Membrane</location>
    </subcellularLocation>
</comment>
<dbReference type="EMBL" id="JAHKSW010000011">
    <property type="protein sequence ID" value="KAG7326203.1"/>
    <property type="molecule type" value="Genomic_DNA"/>
</dbReference>
<dbReference type="PROSITE" id="PS50835">
    <property type="entry name" value="IG_LIKE"/>
    <property type="match status" value="1"/>
</dbReference>
<dbReference type="Pfam" id="PF07686">
    <property type="entry name" value="V-set"/>
    <property type="match status" value="3"/>
</dbReference>
<feature type="chain" id="PRO_5039702137" description="Ig-like domain-containing protein" evidence="6">
    <location>
        <begin position="19"/>
        <end position="548"/>
    </location>
</feature>
<proteinExistence type="predicted"/>
<feature type="region of interest" description="Disordered" evidence="4">
    <location>
        <begin position="345"/>
        <end position="375"/>
    </location>
</feature>
<dbReference type="SMART" id="SM00409">
    <property type="entry name" value="IG"/>
    <property type="match status" value="3"/>
</dbReference>
<feature type="region of interest" description="Disordered" evidence="4">
    <location>
        <begin position="415"/>
        <end position="496"/>
    </location>
</feature>
<comment type="caution">
    <text evidence="8">The sequence shown here is derived from an EMBL/GenBank/DDBJ whole genome shotgun (WGS) entry which is preliminary data.</text>
</comment>
<keyword evidence="9" id="KW-1185">Reference proteome</keyword>
<gene>
    <name evidence="8" type="ORF">KOW79_009604</name>
</gene>
<name>A0A9D3NRX6_9TELE</name>
<protein>
    <recommendedName>
        <fullName evidence="7">Ig-like domain-containing protein</fullName>
    </recommendedName>
</protein>
<dbReference type="SUPFAM" id="SSF48726">
    <property type="entry name" value="Immunoglobulin"/>
    <property type="match status" value="3"/>
</dbReference>
<dbReference type="OrthoDB" id="8959642at2759"/>
<dbReference type="InterPro" id="IPR013783">
    <property type="entry name" value="Ig-like_fold"/>
</dbReference>
<feature type="transmembrane region" description="Helical" evidence="5">
    <location>
        <begin position="384"/>
        <end position="407"/>
    </location>
</feature>
<dbReference type="InterPro" id="IPR007110">
    <property type="entry name" value="Ig-like_dom"/>
</dbReference>
<dbReference type="InterPro" id="IPR013106">
    <property type="entry name" value="Ig_V-set"/>
</dbReference>
<keyword evidence="3 5" id="KW-0472">Membrane</keyword>
<keyword evidence="2 5" id="KW-0812">Transmembrane</keyword>
<dbReference type="PANTHER" id="PTHR11860">
    <property type="entry name" value="POLYMERIC-IMMUNOGLOBULIN RECEPTOR"/>
    <property type="match status" value="1"/>
</dbReference>
<evidence type="ECO:0000256" key="5">
    <source>
        <dbReference type="SAM" id="Phobius"/>
    </source>
</evidence>
<reference evidence="8 9" key="1">
    <citation type="submission" date="2021-06" db="EMBL/GenBank/DDBJ databases">
        <title>Chromosome-level genome assembly of the red-tail catfish (Hemibagrus wyckioides).</title>
        <authorList>
            <person name="Shao F."/>
        </authorList>
    </citation>
    <scope>NUCLEOTIDE SEQUENCE [LARGE SCALE GENOMIC DNA]</scope>
    <source>
        <strain evidence="8">EC202008001</strain>
        <tissue evidence="8">Blood</tissue>
    </source>
</reference>
<dbReference type="InterPro" id="IPR003599">
    <property type="entry name" value="Ig_sub"/>
</dbReference>